<sequence>MGSDSDKPPSPSFLRLTGRRPANRLCLILSGLLSLLLVTHYLFPTSFFSRPSASPLQNYSNADLKSKNYLANFNASEIGENPFDFCPLYGVGDAIGKKYGPAALQKSRLHLGSGARMQRVVARAMAGQPVTISVIGGSISACHGAGDDPISPKCYPSKFFQWWNTVFPHPASELTNGAMRRTNSAYFGYCNSHHLPDSTDLVIIELDTDDSPNPETTETFELLIRSILLRPDSPAILLLGHFSPQIHNAHGFAGSADHWHTLVAQFYDIPHITTKSILLPQYLSNPNSIKTYFVDPILANAEGHDILADVVIAYMQSVVCGMWGEIKEGSWEGAGGIGGAGSVGGLFGGVGKRPGVPEPKDEGAGVGAGKVKGKDLSNAKAANDPHGALLAVPPGRMNTRPNAGRPYEEIAPFCVSANDLINPLPPSLFYGSGWFAYHPSNNDGGARDLKMTSHYFYSTLPTSKLRIPIRIGAGDVAISFIQHPISQIGEGSSVECWVDDNYGGAKTLENGWEGDEDRVETRIIDKFVGRGSHFVECMLGGEEGVGVPPFKIVGVFAT</sequence>
<keyword evidence="1" id="KW-0812">Transmembrane</keyword>
<comment type="caution">
    <text evidence="2">The sequence shown here is derived from an EMBL/GenBank/DDBJ whole genome shotgun (WGS) entry which is preliminary data.</text>
</comment>
<organism evidence="2 3">
    <name type="scientific">Panaeolus cyanescens</name>
    <dbReference type="NCBI Taxonomy" id="181874"/>
    <lineage>
        <taxon>Eukaryota</taxon>
        <taxon>Fungi</taxon>
        <taxon>Dikarya</taxon>
        <taxon>Basidiomycota</taxon>
        <taxon>Agaricomycotina</taxon>
        <taxon>Agaricomycetes</taxon>
        <taxon>Agaricomycetidae</taxon>
        <taxon>Agaricales</taxon>
        <taxon>Agaricineae</taxon>
        <taxon>Galeropsidaceae</taxon>
        <taxon>Panaeolus</taxon>
    </lineage>
</organism>
<dbReference type="EMBL" id="NHTK01005465">
    <property type="protein sequence ID" value="PPQ78406.1"/>
    <property type="molecule type" value="Genomic_DNA"/>
</dbReference>
<dbReference type="Proteomes" id="UP000284842">
    <property type="component" value="Unassembled WGS sequence"/>
</dbReference>
<evidence type="ECO:0000256" key="1">
    <source>
        <dbReference type="SAM" id="Phobius"/>
    </source>
</evidence>
<keyword evidence="3" id="KW-1185">Reference proteome</keyword>
<dbReference type="InParanoid" id="A0A409WIQ4"/>
<name>A0A409WIQ4_9AGAR</name>
<evidence type="ECO:0000313" key="3">
    <source>
        <dbReference type="Proteomes" id="UP000284842"/>
    </source>
</evidence>
<evidence type="ECO:0008006" key="4">
    <source>
        <dbReference type="Google" id="ProtNLM"/>
    </source>
</evidence>
<keyword evidence="1" id="KW-0472">Membrane</keyword>
<protein>
    <recommendedName>
        <fullName evidence="4">Capsular associated protein</fullName>
    </recommendedName>
</protein>
<evidence type="ECO:0000313" key="2">
    <source>
        <dbReference type="EMBL" id="PPQ78406.1"/>
    </source>
</evidence>
<dbReference type="PANTHER" id="PTHR34407">
    <property type="entry name" value="EXPRESSED PROTEIN"/>
    <property type="match status" value="1"/>
</dbReference>
<gene>
    <name evidence="2" type="ORF">CVT24_001397</name>
</gene>
<keyword evidence="1" id="KW-1133">Transmembrane helix</keyword>
<dbReference type="AlphaFoldDB" id="A0A409WIQ4"/>
<dbReference type="OrthoDB" id="544608at2759"/>
<feature type="transmembrane region" description="Helical" evidence="1">
    <location>
        <begin position="25"/>
        <end position="43"/>
    </location>
</feature>
<dbReference type="PANTHER" id="PTHR34407:SF1">
    <property type="entry name" value="SGNH HYDROLASE-TYPE ESTERASE DOMAIN-CONTAINING PROTEIN"/>
    <property type="match status" value="1"/>
</dbReference>
<accession>A0A409WIQ4</accession>
<dbReference type="STRING" id="181874.A0A409WIQ4"/>
<proteinExistence type="predicted"/>
<reference evidence="2 3" key="1">
    <citation type="journal article" date="2018" name="Evol. Lett.">
        <title>Horizontal gene cluster transfer increased hallucinogenic mushroom diversity.</title>
        <authorList>
            <person name="Reynolds H.T."/>
            <person name="Vijayakumar V."/>
            <person name="Gluck-Thaler E."/>
            <person name="Korotkin H.B."/>
            <person name="Matheny P.B."/>
            <person name="Slot J.C."/>
        </authorList>
    </citation>
    <scope>NUCLEOTIDE SEQUENCE [LARGE SCALE GENOMIC DNA]</scope>
    <source>
        <strain evidence="2 3">2629</strain>
    </source>
</reference>
<dbReference type="SUPFAM" id="SSF52266">
    <property type="entry name" value="SGNH hydrolase"/>
    <property type="match status" value="1"/>
</dbReference>
<dbReference type="CDD" id="cd00229">
    <property type="entry name" value="SGNH_hydrolase"/>
    <property type="match status" value="1"/>
</dbReference>